<dbReference type="AlphaFoldDB" id="A0A371BJ49"/>
<comment type="caution">
    <text evidence="2">The sequence shown here is derived from an EMBL/GenBank/DDBJ whole genome shotgun (WGS) entry which is preliminary data.</text>
</comment>
<gene>
    <name evidence="2" type="ORF">DXH95_09845</name>
</gene>
<organism evidence="2 3">
    <name type="scientific">Sphingorhabdus pulchriflava</name>
    <dbReference type="NCBI Taxonomy" id="2292257"/>
    <lineage>
        <taxon>Bacteria</taxon>
        <taxon>Pseudomonadati</taxon>
        <taxon>Pseudomonadota</taxon>
        <taxon>Alphaproteobacteria</taxon>
        <taxon>Sphingomonadales</taxon>
        <taxon>Sphingomonadaceae</taxon>
        <taxon>Sphingorhabdus</taxon>
    </lineage>
</organism>
<dbReference type="OrthoDB" id="339576at2"/>
<dbReference type="GO" id="GO:0036088">
    <property type="term" value="P:D-serine catabolic process"/>
    <property type="evidence" value="ECO:0007669"/>
    <property type="project" value="TreeGrafter"/>
</dbReference>
<dbReference type="InterPro" id="IPR051466">
    <property type="entry name" value="D-amino_acid_metab_enzyme"/>
</dbReference>
<reference evidence="3" key="1">
    <citation type="submission" date="2018-08" db="EMBL/GenBank/DDBJ databases">
        <authorList>
            <person name="Kim S.-J."/>
            <person name="Jung G.-Y."/>
        </authorList>
    </citation>
    <scope>NUCLEOTIDE SEQUENCE [LARGE SCALE GENOMIC DNA]</scope>
    <source>
        <strain evidence="3">GY_G</strain>
    </source>
</reference>
<evidence type="ECO:0000259" key="1">
    <source>
        <dbReference type="Pfam" id="PF01168"/>
    </source>
</evidence>
<dbReference type="PANTHER" id="PTHR28004:SF2">
    <property type="entry name" value="D-SERINE DEHYDRATASE"/>
    <property type="match status" value="1"/>
</dbReference>
<dbReference type="GO" id="GO:0008721">
    <property type="term" value="F:D-serine ammonia-lyase activity"/>
    <property type="evidence" value="ECO:0007669"/>
    <property type="project" value="TreeGrafter"/>
</dbReference>
<accession>A0A371BJ49</accession>
<name>A0A371BJ49_9SPHN</name>
<dbReference type="RefSeq" id="WP_115549156.1">
    <property type="nucleotide sequence ID" value="NZ_QRGP01000001.1"/>
</dbReference>
<dbReference type="Gene3D" id="3.20.20.10">
    <property type="entry name" value="Alanine racemase"/>
    <property type="match status" value="1"/>
</dbReference>
<dbReference type="EMBL" id="QRGP01000001">
    <property type="protein sequence ID" value="RDV07612.1"/>
    <property type="molecule type" value="Genomic_DNA"/>
</dbReference>
<keyword evidence="3" id="KW-1185">Reference proteome</keyword>
<evidence type="ECO:0000313" key="2">
    <source>
        <dbReference type="EMBL" id="RDV07612.1"/>
    </source>
</evidence>
<dbReference type="Pfam" id="PF01168">
    <property type="entry name" value="Ala_racemase_N"/>
    <property type="match status" value="1"/>
</dbReference>
<protein>
    <submittedName>
        <fullName evidence="2">DSD1 family PLP-dependent enzyme</fullName>
    </submittedName>
</protein>
<proteinExistence type="predicted"/>
<dbReference type="InterPro" id="IPR001608">
    <property type="entry name" value="Ala_racemase_N"/>
</dbReference>
<feature type="domain" description="Alanine racemase N-terminal" evidence="1">
    <location>
        <begin position="55"/>
        <end position="280"/>
    </location>
</feature>
<dbReference type="InterPro" id="IPR029066">
    <property type="entry name" value="PLP-binding_barrel"/>
</dbReference>
<evidence type="ECO:0000313" key="3">
    <source>
        <dbReference type="Proteomes" id="UP000263833"/>
    </source>
</evidence>
<dbReference type="PANTHER" id="PTHR28004">
    <property type="entry name" value="ZGC:162816-RELATED"/>
    <property type="match status" value="1"/>
</dbReference>
<dbReference type="SUPFAM" id="SSF51419">
    <property type="entry name" value="PLP-binding barrel"/>
    <property type="match status" value="1"/>
</dbReference>
<dbReference type="Proteomes" id="UP000263833">
    <property type="component" value="Unassembled WGS sequence"/>
</dbReference>
<sequence>MKRRTFFIGGGALIAAGAGAMLLRPAEEGAMHSDYFKGLAASLGRAGLNRPTLVIDRQRLAANVAAIRQSVDKAGLPLRVVAKSLPSPKLLDFVLAGMGSNRLMVFSAEMLLQLLPQRADANYLMGKPLPASEYARVIDKAGSAAIANVQWLIDTPLRLSEYIEVAKARGVQLNASLEIDVGLHRGGFADPAMLSDTVGAAKKAGVKLSGLMGYDPHVPKMPNPDKTYAATQAAYKNAIGILKSADLDISAMTLNGAGSPTFRRHCKGTVANEVSVGSAFVKPGDFDYDDLADLTPAAFIATPVLKASSDQQLPGLEPLSGALHWWDRNTERGFYIHGGHWLAKPASPEGLQYSKLFGRSSNQELLTGSRKIDLKPGDTIFMRPDQSEALFLQFGDIGVYDGGKIAEYWPTLPVSA</sequence>